<name>A0ABD0TM47_LOXSC</name>
<dbReference type="SMART" id="SM00399">
    <property type="entry name" value="ZnF_C4"/>
    <property type="match status" value="1"/>
</dbReference>
<keyword evidence="4 10" id="KW-0862">Zinc</keyword>
<evidence type="ECO:0000256" key="1">
    <source>
        <dbReference type="ARBA" id="ARBA00004123"/>
    </source>
</evidence>
<keyword evidence="9 10" id="KW-0539">Nucleus</keyword>
<evidence type="ECO:0000256" key="3">
    <source>
        <dbReference type="ARBA" id="ARBA00022771"/>
    </source>
</evidence>
<dbReference type="Pfam" id="PF00105">
    <property type="entry name" value="zf-C4"/>
    <property type="match status" value="1"/>
</dbReference>
<evidence type="ECO:0000256" key="7">
    <source>
        <dbReference type="ARBA" id="ARBA00023163"/>
    </source>
</evidence>
<evidence type="ECO:0000313" key="14">
    <source>
        <dbReference type="EMBL" id="KAL0850424.1"/>
    </source>
</evidence>
<dbReference type="SMART" id="SM00430">
    <property type="entry name" value="HOLI"/>
    <property type="match status" value="1"/>
</dbReference>
<dbReference type="PRINTS" id="PR00398">
    <property type="entry name" value="STRDHORMONER"/>
</dbReference>
<keyword evidence="7 10" id="KW-0804">Transcription</keyword>
<dbReference type="FunFam" id="3.30.50.10:FF:000006">
    <property type="entry name" value="Nuclear receptor subfamily 5 group A member"/>
    <property type="match status" value="1"/>
</dbReference>
<dbReference type="SUPFAM" id="SSF48508">
    <property type="entry name" value="Nuclear receptor ligand-binding domain"/>
    <property type="match status" value="1"/>
</dbReference>
<accession>A0ABD0TM47</accession>
<dbReference type="GO" id="GO:0008270">
    <property type="term" value="F:zinc ion binding"/>
    <property type="evidence" value="ECO:0007669"/>
    <property type="project" value="UniProtKB-KW"/>
</dbReference>
<dbReference type="Proteomes" id="UP001549920">
    <property type="component" value="Unassembled WGS sequence"/>
</dbReference>
<dbReference type="Gene3D" id="1.10.565.10">
    <property type="entry name" value="Retinoid X Receptor"/>
    <property type="match status" value="1"/>
</dbReference>
<dbReference type="CDD" id="cd07168">
    <property type="entry name" value="NR_DBD_DHR4_like"/>
    <property type="match status" value="1"/>
</dbReference>
<dbReference type="PRINTS" id="PR00047">
    <property type="entry name" value="STROIDFINGER"/>
</dbReference>
<evidence type="ECO:0000256" key="4">
    <source>
        <dbReference type="ARBA" id="ARBA00022833"/>
    </source>
</evidence>
<evidence type="ECO:0000256" key="8">
    <source>
        <dbReference type="ARBA" id="ARBA00023170"/>
    </source>
</evidence>
<feature type="compositionally biased region" description="Polar residues" evidence="11">
    <location>
        <begin position="93"/>
        <end position="103"/>
    </location>
</feature>
<feature type="compositionally biased region" description="Basic and acidic residues" evidence="11">
    <location>
        <begin position="129"/>
        <end position="145"/>
    </location>
</feature>
<dbReference type="GO" id="GO:0035556">
    <property type="term" value="P:intracellular signal transduction"/>
    <property type="evidence" value="ECO:0007669"/>
    <property type="project" value="UniProtKB-ARBA"/>
</dbReference>
<dbReference type="InterPro" id="IPR001628">
    <property type="entry name" value="Znf_hrmn_rcpt"/>
</dbReference>
<feature type="region of interest" description="Disordered" evidence="11">
    <location>
        <begin position="41"/>
        <end position="150"/>
    </location>
</feature>
<dbReference type="InterPro" id="IPR035500">
    <property type="entry name" value="NHR-like_dom_sf"/>
</dbReference>
<evidence type="ECO:0000256" key="9">
    <source>
        <dbReference type="ARBA" id="ARBA00023242"/>
    </source>
</evidence>
<evidence type="ECO:0000313" key="15">
    <source>
        <dbReference type="EMBL" id="KAL0895973.1"/>
    </source>
</evidence>
<dbReference type="GO" id="GO:0005634">
    <property type="term" value="C:nucleus"/>
    <property type="evidence" value="ECO:0007669"/>
    <property type="project" value="UniProtKB-SubCell"/>
</dbReference>
<proteinExistence type="inferred from homology"/>
<evidence type="ECO:0000259" key="13">
    <source>
        <dbReference type="PROSITE" id="PS51843"/>
    </source>
</evidence>
<evidence type="ECO:0000313" key="17">
    <source>
        <dbReference type="Proteomes" id="UP001549921"/>
    </source>
</evidence>
<gene>
    <name evidence="15" type="ORF">ABMA27_011967</name>
    <name evidence="14" type="ORF">ABMA28_012230</name>
</gene>
<evidence type="ECO:0000256" key="10">
    <source>
        <dbReference type="RuleBase" id="RU004334"/>
    </source>
</evidence>
<dbReference type="Pfam" id="PF00104">
    <property type="entry name" value="Hormone_recep"/>
    <property type="match status" value="1"/>
</dbReference>
<evidence type="ECO:0000259" key="12">
    <source>
        <dbReference type="PROSITE" id="PS51030"/>
    </source>
</evidence>
<dbReference type="InterPro" id="IPR001723">
    <property type="entry name" value="Nuclear_hrmn_rcpt"/>
</dbReference>
<dbReference type="PANTHER" id="PTHR48092">
    <property type="entry name" value="KNIRPS-RELATED PROTEIN-RELATED"/>
    <property type="match status" value="1"/>
</dbReference>
<dbReference type="PROSITE" id="PS00031">
    <property type="entry name" value="NUCLEAR_REC_DBD_1"/>
    <property type="match status" value="1"/>
</dbReference>
<dbReference type="FunFam" id="1.10.565.10:FF:000034">
    <property type="entry name" value="Hormone receptor 4, isoform J"/>
    <property type="match status" value="1"/>
</dbReference>
<dbReference type="InterPro" id="IPR013088">
    <property type="entry name" value="Znf_NHR/GATA"/>
</dbReference>
<comment type="caution">
    <text evidence="14">The sequence shown here is derived from an EMBL/GenBank/DDBJ whole genome shotgun (WGS) entry which is preliminary data.</text>
</comment>
<evidence type="ECO:0000256" key="5">
    <source>
        <dbReference type="ARBA" id="ARBA00023015"/>
    </source>
</evidence>
<keyword evidence="2 10" id="KW-0479">Metal-binding</keyword>
<organism evidence="14 17">
    <name type="scientific">Loxostege sticticalis</name>
    <name type="common">Beet webworm moth</name>
    <dbReference type="NCBI Taxonomy" id="481309"/>
    <lineage>
        <taxon>Eukaryota</taxon>
        <taxon>Metazoa</taxon>
        <taxon>Ecdysozoa</taxon>
        <taxon>Arthropoda</taxon>
        <taxon>Hexapoda</taxon>
        <taxon>Insecta</taxon>
        <taxon>Pterygota</taxon>
        <taxon>Neoptera</taxon>
        <taxon>Endopterygota</taxon>
        <taxon>Lepidoptera</taxon>
        <taxon>Glossata</taxon>
        <taxon>Ditrysia</taxon>
        <taxon>Pyraloidea</taxon>
        <taxon>Crambidae</taxon>
        <taxon>Pyraustinae</taxon>
        <taxon>Loxostege</taxon>
    </lineage>
</organism>
<keyword evidence="16" id="KW-1185">Reference proteome</keyword>
<evidence type="ECO:0000256" key="2">
    <source>
        <dbReference type="ARBA" id="ARBA00022723"/>
    </source>
</evidence>
<dbReference type="InterPro" id="IPR000536">
    <property type="entry name" value="Nucl_hrmn_rcpt_lig-bd"/>
</dbReference>
<keyword evidence="6 10" id="KW-0238">DNA-binding</keyword>
<comment type="subcellular location">
    <subcellularLocation>
        <location evidence="1 10">Nucleus</location>
    </subcellularLocation>
</comment>
<protein>
    <recommendedName>
        <fullName evidence="18">Hormone receptor 4</fullName>
    </recommendedName>
</protein>
<dbReference type="PROSITE" id="PS51030">
    <property type="entry name" value="NUCLEAR_REC_DBD_2"/>
    <property type="match status" value="1"/>
</dbReference>
<dbReference type="PROSITE" id="PS51843">
    <property type="entry name" value="NR_LBD"/>
    <property type="match status" value="1"/>
</dbReference>
<evidence type="ECO:0008006" key="18">
    <source>
        <dbReference type="Google" id="ProtNLM"/>
    </source>
</evidence>
<dbReference type="EMBL" id="JBEDNZ010000003">
    <property type="protein sequence ID" value="KAL0850424.1"/>
    <property type="molecule type" value="Genomic_DNA"/>
</dbReference>
<feature type="domain" description="NR LBD" evidence="13">
    <location>
        <begin position="527"/>
        <end position="763"/>
    </location>
</feature>
<dbReference type="InterPro" id="IPR050200">
    <property type="entry name" value="Nuclear_hormone_rcpt_NR3"/>
</dbReference>
<sequence>MLFRNHSTFTMCRKGIMTLSRGPCELVDNMSLFQDLKLKRRKVDSRCSSDGESAADTSTSSPDPGPPSPRMAEAGCSTPPHQAAPVFDGGGCQSPSPTPQGYQHPTVIRSAPPYSVIKFEGTPPSIKSESLKELRESSPANKHETNIPSPISSVKLEGLTQELPQAYRPRAIAPSIPSSHTSLSPNPWPPAACINGVKPELIGGHFPPQPHEPKAGERRAAPWRGAPAVIMGESGGVRTMFWTLPAPSSSGEPAASASHTPTPPTPDPATCSEESAARLLLNLGGELRRPRGPPLNMELLWAGDVSQLPAHQQLHALNLSAAAGSMPGVSAVAGASSLTLPRPELRTYAPETEREEDEQPMICMICEDKATGLHYGIITCEGCKGFFKRTVQNRRVYTCVADGGCEITKAQRNRCQYCRFKKCIEQGMVLQAVREDRMPGGRNSGAVYNLYKVKYKKHKKANKASTMTSRASPPEKPKEPLPPLPPNLVNGQILKTALTNPSEVVHLRARLESAVSSSRDRAVPYERALHMIRTLVECDAMEDIATVRHLPDLLHDTSEIGDKLCRIGDSIVHKMVAWTKKLPFIAEIPMEVHSKLLMEKWHEISVLTTAAYQAMHGKHAHSPPPDQEYDFMHEVNTNLRTLQNCLTSLMGRPITLEQLKLDVGLVVEKMTQITCVFRRIQLRMEEYVCLKVYILLNQEVELEGIQDRYVQVLRSYLEHAAPHHPGRLQELFARIPEIQAAAALLLESKMFYVPFVLNSAEIR</sequence>
<dbReference type="GO" id="GO:0000981">
    <property type="term" value="F:DNA-binding transcription factor activity, RNA polymerase II-specific"/>
    <property type="evidence" value="ECO:0007669"/>
    <property type="project" value="UniProtKB-ARBA"/>
</dbReference>
<keyword evidence="3 10" id="KW-0863">Zinc-finger</keyword>
<dbReference type="AlphaFoldDB" id="A0ABD0TM47"/>
<reference evidence="16 17" key="1">
    <citation type="submission" date="2024-06" db="EMBL/GenBank/DDBJ databases">
        <title>A chromosome-level genome assembly of beet webworm, Loxostege sticticalis.</title>
        <authorList>
            <person name="Zhang Y."/>
        </authorList>
    </citation>
    <scope>NUCLEOTIDE SEQUENCE [LARGE SCALE GENOMIC DNA]</scope>
    <source>
        <strain evidence="15">AQ026</strain>
        <strain evidence="14">AQ028</strain>
        <tissue evidence="14">Male pupae</tissue>
        <tissue evidence="15">Whole body</tissue>
    </source>
</reference>
<feature type="region of interest" description="Disordered" evidence="11">
    <location>
        <begin position="244"/>
        <end position="272"/>
    </location>
</feature>
<feature type="compositionally biased region" description="Low complexity" evidence="11">
    <location>
        <begin position="245"/>
        <end position="260"/>
    </location>
</feature>
<evidence type="ECO:0000313" key="16">
    <source>
        <dbReference type="Proteomes" id="UP001549920"/>
    </source>
</evidence>
<dbReference type="EMBL" id="JBEUOH010000003">
    <property type="protein sequence ID" value="KAL0895973.1"/>
    <property type="molecule type" value="Genomic_DNA"/>
</dbReference>
<keyword evidence="8 10" id="KW-0675">Receptor</keyword>
<feature type="domain" description="Nuclear receptor" evidence="12">
    <location>
        <begin position="360"/>
        <end position="435"/>
    </location>
</feature>
<comment type="similarity">
    <text evidence="10">Belongs to the nuclear hormone receptor family.</text>
</comment>
<evidence type="ECO:0000256" key="6">
    <source>
        <dbReference type="ARBA" id="ARBA00023125"/>
    </source>
</evidence>
<dbReference type="GO" id="GO:0003677">
    <property type="term" value="F:DNA binding"/>
    <property type="evidence" value="ECO:0007669"/>
    <property type="project" value="UniProtKB-KW"/>
</dbReference>
<feature type="region of interest" description="Disordered" evidence="11">
    <location>
        <begin position="459"/>
        <end position="486"/>
    </location>
</feature>
<evidence type="ECO:0000256" key="11">
    <source>
        <dbReference type="SAM" id="MobiDB-lite"/>
    </source>
</evidence>
<dbReference type="Proteomes" id="UP001549921">
    <property type="component" value="Unassembled WGS sequence"/>
</dbReference>
<keyword evidence="5 10" id="KW-0805">Transcription regulation</keyword>
<dbReference type="Gene3D" id="3.30.50.10">
    <property type="entry name" value="Erythroid Transcription Factor GATA-1, subunit A"/>
    <property type="match status" value="1"/>
</dbReference>
<dbReference type="SUPFAM" id="SSF57716">
    <property type="entry name" value="Glucocorticoid receptor-like (DNA-binding domain)"/>
    <property type="match status" value="1"/>
</dbReference>